<dbReference type="OrthoDB" id="9811121at2"/>
<dbReference type="RefSeq" id="WP_098460180.1">
    <property type="nucleotide sequence ID" value="NZ_PDJC01000001.1"/>
</dbReference>
<dbReference type="Gene3D" id="3.60.110.10">
    <property type="entry name" value="Carbon-nitrogen hydrolase"/>
    <property type="match status" value="1"/>
</dbReference>
<name>A0A2A9CRB9_9ACTN</name>
<evidence type="ECO:0000256" key="2">
    <source>
        <dbReference type="ARBA" id="ARBA00022801"/>
    </source>
</evidence>
<evidence type="ECO:0000313" key="7">
    <source>
        <dbReference type="Proteomes" id="UP000226079"/>
    </source>
</evidence>
<feature type="domain" description="CN hydrolase" evidence="5">
    <location>
        <begin position="4"/>
        <end position="267"/>
    </location>
</feature>
<reference evidence="6 7" key="1">
    <citation type="submission" date="2017-10" db="EMBL/GenBank/DDBJ databases">
        <title>Sequencing the genomes of 1000 actinobacteria strains.</title>
        <authorList>
            <person name="Klenk H.-P."/>
        </authorList>
    </citation>
    <scope>NUCLEOTIDE SEQUENCE [LARGE SCALE GENOMIC DNA]</scope>
    <source>
        <strain evidence="6 7">DSM 15597</strain>
    </source>
</reference>
<dbReference type="InterPro" id="IPR044149">
    <property type="entry name" value="Nitrilases_CHs"/>
</dbReference>
<sequence length="323" mass="34337">MASIRVAAVQAEPAWFDLAASTEKTIALIAQAAAGGVALVAFPETWLPGYPGFMWFQNVPEQLPMIAHYRANSAEVGGPEIAAIRAAAAEHQIMVVLGFSERDHGSLYMAQLIIGNDGEILLHRRKLKPTHVERALFGESDGSGLQVIETALGRLGALNCWEHMQPLVKFAMYAQHEQLHVAGWPGLADDGEALLPQLSGGACLALSRSYALEGSCFVIVPKMLQPGEADRDPGHGLSAVVFGPDGETVSEAVDPRVEGIVYADLDLAGVALAKAFADPVGHYSRPDLFTVSIDRTARRVADLGPDPVPEPIPSDLSAEPQPA</sequence>
<evidence type="ECO:0000256" key="3">
    <source>
        <dbReference type="PROSITE-ProRule" id="PRU10139"/>
    </source>
</evidence>
<dbReference type="PANTHER" id="PTHR46044:SF14">
    <property type="entry name" value="ARYLACETONITRILASE"/>
    <property type="match status" value="1"/>
</dbReference>
<dbReference type="AlphaFoldDB" id="A0A2A9CRB9"/>
<protein>
    <submittedName>
        <fullName evidence="6">Aliphatic nitrilase/cyanide hydratase</fullName>
    </submittedName>
</protein>
<feature type="region of interest" description="Disordered" evidence="4">
    <location>
        <begin position="300"/>
        <end position="323"/>
    </location>
</feature>
<dbReference type="SUPFAM" id="SSF56317">
    <property type="entry name" value="Carbon-nitrogen hydrolase"/>
    <property type="match status" value="1"/>
</dbReference>
<comment type="similarity">
    <text evidence="1">Belongs to the carbon-nitrogen hydrolase superfamily. Nitrilase family.</text>
</comment>
<feature type="active site" description="Proton acceptor" evidence="3">
    <location>
        <position position="44"/>
    </location>
</feature>
<dbReference type="GO" id="GO:0000257">
    <property type="term" value="F:nitrilase activity"/>
    <property type="evidence" value="ECO:0007669"/>
    <property type="project" value="UniProtKB-ARBA"/>
</dbReference>
<keyword evidence="7" id="KW-1185">Reference proteome</keyword>
<dbReference type="InterPro" id="IPR003010">
    <property type="entry name" value="C-N_Hydrolase"/>
</dbReference>
<dbReference type="InterPro" id="IPR036526">
    <property type="entry name" value="C-N_Hydrolase_sf"/>
</dbReference>
<dbReference type="PROSITE" id="PS50263">
    <property type="entry name" value="CN_HYDROLASE"/>
    <property type="match status" value="1"/>
</dbReference>
<dbReference type="PROSITE" id="PS00921">
    <property type="entry name" value="NITRIL_CHT_2"/>
    <property type="match status" value="1"/>
</dbReference>
<evidence type="ECO:0000313" key="6">
    <source>
        <dbReference type="EMBL" id="PFG16666.1"/>
    </source>
</evidence>
<dbReference type="Pfam" id="PF00795">
    <property type="entry name" value="CN_hydrolase"/>
    <property type="match status" value="1"/>
</dbReference>
<comment type="caution">
    <text evidence="6">The sequence shown here is derived from an EMBL/GenBank/DDBJ whole genome shotgun (WGS) entry which is preliminary data.</text>
</comment>
<proteinExistence type="inferred from homology"/>
<evidence type="ECO:0000256" key="4">
    <source>
        <dbReference type="SAM" id="MobiDB-lite"/>
    </source>
</evidence>
<dbReference type="Proteomes" id="UP000226079">
    <property type="component" value="Unassembled WGS sequence"/>
</dbReference>
<gene>
    <name evidence="6" type="ORF">ATK74_1217</name>
</gene>
<accession>A0A2A9CRB9</accession>
<evidence type="ECO:0000256" key="1">
    <source>
        <dbReference type="ARBA" id="ARBA00008129"/>
    </source>
</evidence>
<evidence type="ECO:0000259" key="5">
    <source>
        <dbReference type="PROSITE" id="PS50263"/>
    </source>
</evidence>
<dbReference type="EMBL" id="PDJC01000001">
    <property type="protein sequence ID" value="PFG16666.1"/>
    <property type="molecule type" value="Genomic_DNA"/>
</dbReference>
<keyword evidence="2" id="KW-0378">Hydrolase</keyword>
<dbReference type="CDD" id="cd07564">
    <property type="entry name" value="nitrilases_CHs"/>
    <property type="match status" value="1"/>
</dbReference>
<dbReference type="InterPro" id="IPR000132">
    <property type="entry name" value="Nitrilase/CN_hydratase_CS"/>
</dbReference>
<dbReference type="PANTHER" id="PTHR46044">
    <property type="entry name" value="NITRILASE"/>
    <property type="match status" value="1"/>
</dbReference>
<organism evidence="6 7">
    <name type="scientific">Propionicimonas paludicola</name>
    <dbReference type="NCBI Taxonomy" id="185243"/>
    <lineage>
        <taxon>Bacteria</taxon>
        <taxon>Bacillati</taxon>
        <taxon>Actinomycetota</taxon>
        <taxon>Actinomycetes</taxon>
        <taxon>Propionibacteriales</taxon>
        <taxon>Nocardioidaceae</taxon>
        <taxon>Propionicimonas</taxon>
    </lineage>
</organism>
<dbReference type="PROSITE" id="PS00920">
    <property type="entry name" value="NITRIL_CHT_1"/>
    <property type="match status" value="1"/>
</dbReference>